<dbReference type="SUPFAM" id="SSF50729">
    <property type="entry name" value="PH domain-like"/>
    <property type="match status" value="1"/>
</dbReference>
<sequence length="66" mass="7660">VWCETNEEEEEEEEESEDLKGSIAFCLQVEHTGTRTYYFSADSQKEQEEWVQAMSEAARVHIQATS</sequence>
<evidence type="ECO:0000256" key="1">
    <source>
        <dbReference type="SAM" id="MobiDB-lite"/>
    </source>
</evidence>
<dbReference type="InterPro" id="IPR001849">
    <property type="entry name" value="PH_domain"/>
</dbReference>
<dbReference type="PANTHER" id="PTHR12752">
    <property type="entry name" value="PHOSPHOINOSITOL 3-PHOSPHATE-BINDING PROTEIN"/>
    <property type="match status" value="1"/>
</dbReference>
<evidence type="ECO:0000259" key="2">
    <source>
        <dbReference type="PROSITE" id="PS50003"/>
    </source>
</evidence>
<protein>
    <recommendedName>
        <fullName evidence="2">PH domain-containing protein</fullName>
    </recommendedName>
</protein>
<dbReference type="PANTHER" id="PTHR12752:SF5">
    <property type="entry name" value="PLECKSTRIN HOMOLOGY DOMAIN-CONTAINING FAMILY A MEMBER 6"/>
    <property type="match status" value="1"/>
</dbReference>
<dbReference type="Proteomes" id="UP001529510">
    <property type="component" value="Unassembled WGS sequence"/>
</dbReference>
<evidence type="ECO:0000313" key="3">
    <source>
        <dbReference type="EMBL" id="KAL0181774.1"/>
    </source>
</evidence>
<dbReference type="AlphaFoldDB" id="A0ABD0Q659"/>
<keyword evidence="4" id="KW-1185">Reference proteome</keyword>
<feature type="compositionally biased region" description="Acidic residues" evidence="1">
    <location>
        <begin position="1"/>
        <end position="17"/>
    </location>
</feature>
<comment type="caution">
    <text evidence="3">The sequence shown here is derived from an EMBL/GenBank/DDBJ whole genome shotgun (WGS) entry which is preliminary data.</text>
</comment>
<dbReference type="EMBL" id="JAMKFB020000011">
    <property type="protein sequence ID" value="KAL0181774.1"/>
    <property type="molecule type" value="Genomic_DNA"/>
</dbReference>
<dbReference type="PROSITE" id="PS50003">
    <property type="entry name" value="PH_DOMAIN"/>
    <property type="match status" value="1"/>
</dbReference>
<accession>A0ABD0Q659</accession>
<evidence type="ECO:0000313" key="4">
    <source>
        <dbReference type="Proteomes" id="UP001529510"/>
    </source>
</evidence>
<dbReference type="InterPro" id="IPR011993">
    <property type="entry name" value="PH-like_dom_sf"/>
</dbReference>
<name>A0ABD0Q659_CIRMR</name>
<reference evidence="3 4" key="1">
    <citation type="submission" date="2024-05" db="EMBL/GenBank/DDBJ databases">
        <title>Genome sequencing and assembly of Indian major carp, Cirrhinus mrigala (Hamilton, 1822).</title>
        <authorList>
            <person name="Mohindra V."/>
            <person name="Chowdhury L.M."/>
            <person name="Lal K."/>
            <person name="Jena J.K."/>
        </authorList>
    </citation>
    <scope>NUCLEOTIDE SEQUENCE [LARGE SCALE GENOMIC DNA]</scope>
    <source>
        <strain evidence="3">CM1030</strain>
        <tissue evidence="3">Blood</tissue>
    </source>
</reference>
<feature type="non-terminal residue" evidence="3">
    <location>
        <position position="66"/>
    </location>
</feature>
<organism evidence="3 4">
    <name type="scientific">Cirrhinus mrigala</name>
    <name type="common">Mrigala</name>
    <dbReference type="NCBI Taxonomy" id="683832"/>
    <lineage>
        <taxon>Eukaryota</taxon>
        <taxon>Metazoa</taxon>
        <taxon>Chordata</taxon>
        <taxon>Craniata</taxon>
        <taxon>Vertebrata</taxon>
        <taxon>Euteleostomi</taxon>
        <taxon>Actinopterygii</taxon>
        <taxon>Neopterygii</taxon>
        <taxon>Teleostei</taxon>
        <taxon>Ostariophysi</taxon>
        <taxon>Cypriniformes</taxon>
        <taxon>Cyprinidae</taxon>
        <taxon>Labeoninae</taxon>
        <taxon>Labeonini</taxon>
        <taxon>Cirrhinus</taxon>
    </lineage>
</organism>
<feature type="region of interest" description="Disordered" evidence="1">
    <location>
        <begin position="1"/>
        <end position="20"/>
    </location>
</feature>
<gene>
    <name evidence="3" type="ORF">M9458_024180</name>
</gene>
<dbReference type="Gene3D" id="2.30.29.30">
    <property type="entry name" value="Pleckstrin-homology domain (PH domain)/Phosphotyrosine-binding domain (PTB)"/>
    <property type="match status" value="1"/>
</dbReference>
<feature type="domain" description="PH" evidence="2">
    <location>
        <begin position="1"/>
        <end position="59"/>
    </location>
</feature>
<feature type="non-terminal residue" evidence="3">
    <location>
        <position position="1"/>
    </location>
</feature>
<dbReference type="Pfam" id="PF00169">
    <property type="entry name" value="PH"/>
    <property type="match status" value="1"/>
</dbReference>
<proteinExistence type="predicted"/>